<sequence>MAAKVHWQDGALLSAKYFITQDMLGHQYVAQALQLPYQMQYGILSLKLDTKLLSVGELKIDELALYTQTRLFFELSSQHNALHLSLTDHDDAKASIFVNVTHQTHIADIPTLRPCFHLSFASDPSAVHSIKICELHLSSDGWQLSEFTPPLLSCNSTTFLPTLHRLEKILISLKHLIQHYQHKSHLYPLLSLMLFKLEDKLQSITQRATHYHPFELYTLLKELCFLLPDEHQVFQKSTLYMPFEFYAPHKCFQSLFNTLEAFLNKPIKQQFIELKLEGEYFTASHLASDFLAAKQFFLVVKKPSVESIDLNPKFIKLSAISRNKHINQMSLSGVQLEYMPDSGIHQLNNPLLYKTYRLSPGQEWDYILSEKNLIFQANTKNETYQFFIYYR</sequence>
<gene>
    <name evidence="1" type="ORF">GCM10010995_25820</name>
</gene>
<dbReference type="AlphaFoldDB" id="A0A8J2Z6Z0"/>
<comment type="caution">
    <text evidence="1">The sequence shown here is derived from an EMBL/GenBank/DDBJ whole genome shotgun (WGS) entry which is preliminary data.</text>
</comment>
<dbReference type="PANTHER" id="PTHR35566:SF1">
    <property type="entry name" value="TYPE VI SECRETION SYSTEM BASEPLATE COMPONENT TSSK1"/>
    <property type="match status" value="1"/>
</dbReference>
<dbReference type="PANTHER" id="PTHR35566">
    <property type="entry name" value="BLR3599 PROTEIN"/>
    <property type="match status" value="1"/>
</dbReference>
<evidence type="ECO:0000313" key="2">
    <source>
        <dbReference type="Proteomes" id="UP000636949"/>
    </source>
</evidence>
<organism evidence="1 2">
    <name type="scientific">Cysteiniphilum litorale</name>
    <dbReference type="NCBI Taxonomy" id="2056700"/>
    <lineage>
        <taxon>Bacteria</taxon>
        <taxon>Pseudomonadati</taxon>
        <taxon>Pseudomonadota</taxon>
        <taxon>Gammaproteobacteria</taxon>
        <taxon>Thiotrichales</taxon>
        <taxon>Fastidiosibacteraceae</taxon>
        <taxon>Cysteiniphilum</taxon>
    </lineage>
</organism>
<dbReference type="Pfam" id="PF05936">
    <property type="entry name" value="T6SS_VasE"/>
    <property type="match status" value="1"/>
</dbReference>
<dbReference type="NCBIfam" id="TIGR03353">
    <property type="entry name" value="VI_chp_4"/>
    <property type="match status" value="1"/>
</dbReference>
<accession>A0A8J2Z6Z0</accession>
<dbReference type="InterPro" id="IPR010263">
    <property type="entry name" value="T6SS_TssK"/>
</dbReference>
<dbReference type="RefSeq" id="WP_117003884.1">
    <property type="nucleotide sequence ID" value="NZ_BMJS01000049.1"/>
</dbReference>
<proteinExistence type="predicted"/>
<name>A0A8J2Z6Z0_9GAMM</name>
<keyword evidence="2" id="KW-1185">Reference proteome</keyword>
<dbReference type="OrthoDB" id="5619803at2"/>
<dbReference type="Proteomes" id="UP000636949">
    <property type="component" value="Unassembled WGS sequence"/>
</dbReference>
<evidence type="ECO:0008006" key="3">
    <source>
        <dbReference type="Google" id="ProtNLM"/>
    </source>
</evidence>
<protein>
    <recommendedName>
        <fullName evidence="3">Type VI secretion system baseplate subunit TssK</fullName>
    </recommendedName>
</protein>
<reference evidence="1" key="2">
    <citation type="submission" date="2020-09" db="EMBL/GenBank/DDBJ databases">
        <authorList>
            <person name="Sun Q."/>
            <person name="Zhou Y."/>
        </authorList>
    </citation>
    <scope>NUCLEOTIDE SEQUENCE</scope>
    <source>
        <strain evidence="1">CGMCC 1.15758</strain>
    </source>
</reference>
<evidence type="ECO:0000313" key="1">
    <source>
        <dbReference type="EMBL" id="GGG07142.1"/>
    </source>
</evidence>
<reference evidence="1" key="1">
    <citation type="journal article" date="2014" name="Int. J. Syst. Evol. Microbiol.">
        <title>Complete genome sequence of Corynebacterium casei LMG S-19264T (=DSM 44701T), isolated from a smear-ripened cheese.</title>
        <authorList>
            <consortium name="US DOE Joint Genome Institute (JGI-PGF)"/>
            <person name="Walter F."/>
            <person name="Albersmeier A."/>
            <person name="Kalinowski J."/>
            <person name="Ruckert C."/>
        </authorList>
    </citation>
    <scope>NUCLEOTIDE SEQUENCE</scope>
    <source>
        <strain evidence="1">CGMCC 1.15758</strain>
    </source>
</reference>
<dbReference type="EMBL" id="BMJS01000049">
    <property type="protein sequence ID" value="GGG07142.1"/>
    <property type="molecule type" value="Genomic_DNA"/>
</dbReference>